<comment type="caution">
    <text evidence="1">The sequence shown here is derived from an EMBL/GenBank/DDBJ whole genome shotgun (WGS) entry which is preliminary data.</text>
</comment>
<accession>A0ABQ9RMR8</accession>
<evidence type="ECO:0000313" key="2">
    <source>
        <dbReference type="Proteomes" id="UP001227543"/>
    </source>
</evidence>
<name>A0ABQ9RMR8_9PEZI</name>
<gene>
    <name evidence="1" type="ORF">CTAM01_02623</name>
</gene>
<evidence type="ECO:0000313" key="1">
    <source>
        <dbReference type="EMBL" id="KAK1507511.1"/>
    </source>
</evidence>
<dbReference type="Proteomes" id="UP001227543">
    <property type="component" value="Unassembled WGS sequence"/>
</dbReference>
<reference evidence="1 2" key="1">
    <citation type="submission" date="2016-10" db="EMBL/GenBank/DDBJ databases">
        <title>The genome sequence of Colletotrichum fioriniae PJ7.</title>
        <authorList>
            <person name="Baroncelli R."/>
        </authorList>
    </citation>
    <scope>NUCLEOTIDE SEQUENCE [LARGE SCALE GENOMIC DNA]</scope>
    <source>
        <strain evidence="1 2">Tom-12</strain>
    </source>
</reference>
<sequence length="41" mass="4341">MSTTVASTRIPGMDVFSLSTTALRASDWTSDIANDAPLLAR</sequence>
<dbReference type="RefSeq" id="XP_060386464.1">
    <property type="nucleotide sequence ID" value="XM_060518661.1"/>
</dbReference>
<keyword evidence="2" id="KW-1185">Reference proteome</keyword>
<proteinExistence type="predicted"/>
<dbReference type="EMBL" id="MLFU01000006">
    <property type="protein sequence ID" value="KAK1507511.1"/>
    <property type="molecule type" value="Genomic_DNA"/>
</dbReference>
<dbReference type="GeneID" id="85402899"/>
<protein>
    <submittedName>
        <fullName evidence="1">Uncharacterized protein</fullName>
    </submittedName>
</protein>
<organism evidence="1 2">
    <name type="scientific">Colletotrichum tamarilloi</name>
    <dbReference type="NCBI Taxonomy" id="1209934"/>
    <lineage>
        <taxon>Eukaryota</taxon>
        <taxon>Fungi</taxon>
        <taxon>Dikarya</taxon>
        <taxon>Ascomycota</taxon>
        <taxon>Pezizomycotina</taxon>
        <taxon>Sordariomycetes</taxon>
        <taxon>Hypocreomycetidae</taxon>
        <taxon>Glomerellales</taxon>
        <taxon>Glomerellaceae</taxon>
        <taxon>Colletotrichum</taxon>
        <taxon>Colletotrichum acutatum species complex</taxon>
    </lineage>
</organism>